<dbReference type="EMBL" id="JAVRHY010000006">
    <property type="protein sequence ID" value="MDT0618598.1"/>
    <property type="molecule type" value="Genomic_DNA"/>
</dbReference>
<protein>
    <recommendedName>
        <fullName evidence="1">site-specific DNA-methyltransferase (adenine-specific)</fullName>
        <ecNumber evidence="1">2.1.1.72</ecNumber>
    </recommendedName>
</protein>
<dbReference type="SUPFAM" id="SSF53335">
    <property type="entry name" value="S-adenosyl-L-methionine-dependent methyltransferases"/>
    <property type="match status" value="1"/>
</dbReference>
<evidence type="ECO:0000259" key="7">
    <source>
        <dbReference type="Pfam" id="PF20473"/>
    </source>
</evidence>
<dbReference type="InterPro" id="IPR046819">
    <property type="entry name" value="MmeI_hel"/>
</dbReference>
<accession>A0ABU3BBF9</accession>
<evidence type="ECO:0000256" key="1">
    <source>
        <dbReference type="ARBA" id="ARBA00011900"/>
    </source>
</evidence>
<evidence type="ECO:0000259" key="5">
    <source>
        <dbReference type="Pfam" id="PF20464"/>
    </source>
</evidence>
<dbReference type="InterPro" id="IPR050953">
    <property type="entry name" value="N4_N6_ade-DNA_methylase"/>
</dbReference>
<dbReference type="Gene3D" id="3.40.50.150">
    <property type="entry name" value="Vaccinia Virus protein VP39"/>
    <property type="match status" value="1"/>
</dbReference>
<dbReference type="PRINTS" id="PR00507">
    <property type="entry name" value="N12N6MTFRASE"/>
</dbReference>
<evidence type="ECO:0000313" key="9">
    <source>
        <dbReference type="Proteomes" id="UP001259982"/>
    </source>
</evidence>
<feature type="domain" description="MmeI-like DNA-methyltransferase" evidence="7">
    <location>
        <begin position="407"/>
        <end position="689"/>
    </location>
</feature>
<dbReference type="InterPro" id="IPR046816">
    <property type="entry name" value="MmeI_Mtase"/>
</dbReference>
<evidence type="ECO:0000256" key="4">
    <source>
        <dbReference type="ARBA" id="ARBA00047942"/>
    </source>
</evidence>
<dbReference type="InterPro" id="IPR046817">
    <property type="entry name" value="MmeI_N"/>
</dbReference>
<proteinExistence type="predicted"/>
<evidence type="ECO:0000256" key="2">
    <source>
        <dbReference type="ARBA" id="ARBA00022603"/>
    </source>
</evidence>
<name>A0ABU3BBF9_9GAMM</name>
<feature type="domain" description="MmeI-like N-terminal" evidence="5">
    <location>
        <begin position="11"/>
        <end position="233"/>
    </location>
</feature>
<organism evidence="8 9">
    <name type="scientific">Spectribacter acetivorans</name>
    <dbReference type="NCBI Taxonomy" id="3075603"/>
    <lineage>
        <taxon>Bacteria</taxon>
        <taxon>Pseudomonadati</taxon>
        <taxon>Pseudomonadota</taxon>
        <taxon>Gammaproteobacteria</taxon>
        <taxon>Salinisphaerales</taxon>
        <taxon>Salinisphaeraceae</taxon>
        <taxon>Spectribacter</taxon>
    </lineage>
</organism>
<comment type="caution">
    <text evidence="8">The sequence shown here is derived from an EMBL/GenBank/DDBJ whole genome shotgun (WGS) entry which is preliminary data.</text>
</comment>
<dbReference type="Pfam" id="PF20464">
    <property type="entry name" value="MmeI_N"/>
    <property type="match status" value="1"/>
</dbReference>
<evidence type="ECO:0000313" key="8">
    <source>
        <dbReference type="EMBL" id="MDT0618598.1"/>
    </source>
</evidence>
<dbReference type="InterPro" id="IPR029063">
    <property type="entry name" value="SAM-dependent_MTases_sf"/>
</dbReference>
<evidence type="ECO:0000259" key="6">
    <source>
        <dbReference type="Pfam" id="PF20465"/>
    </source>
</evidence>
<dbReference type="RefSeq" id="WP_311658746.1">
    <property type="nucleotide sequence ID" value="NZ_JAVRHY010000006.1"/>
</dbReference>
<evidence type="ECO:0000256" key="3">
    <source>
        <dbReference type="ARBA" id="ARBA00022679"/>
    </source>
</evidence>
<gene>
    <name evidence="8" type="ORF">RM531_08910</name>
</gene>
<dbReference type="GO" id="GO:0032259">
    <property type="term" value="P:methylation"/>
    <property type="evidence" value="ECO:0007669"/>
    <property type="project" value="UniProtKB-KW"/>
</dbReference>
<dbReference type="Proteomes" id="UP001259982">
    <property type="component" value="Unassembled WGS sequence"/>
</dbReference>
<keyword evidence="2 8" id="KW-0489">Methyltransferase</keyword>
<dbReference type="PANTHER" id="PTHR33841">
    <property type="entry name" value="DNA METHYLTRANSFERASE YEEA-RELATED"/>
    <property type="match status" value="1"/>
</dbReference>
<keyword evidence="9" id="KW-1185">Reference proteome</keyword>
<sequence>MSSPESEAVTCFIARWESSGGSERANYQLFLAELCDLLDLARPDPAQPDNRDNAYVFERSVHFTDADGRQTTNFIDLYRQGCFVCETKQGVDDPGGSDLLSNADRETERTHKLGHGKRGSGVWNTAMKKARGQGQRYIRSLPASEGRPPFLLVVDVGYVIEVYAEFTRSGGQYTPYPDARSHRIDLAELHDERIRDRLRAIWLDPLSLDPARVSAAVTRDLAARLARLARSLEGGGREPDQVSAFLMRCLFTMFAEDVGLLPARAFTDLLGSLRQDPEFFRPSMEQLWAAMNAGGASTLLRQKLMRFNGGLFAEQQALDLTEDQIGLLVECAQADWANVEPAIFGTLLERALDPSERHKLGAHYTPREYVERLVLPTVVEPLRDDWASAEAAATQHEANGDTDAAVATIEDFLKRLTQVRVLDPACGSGNFLYVTLEHLKRLEGEVLDALHGLGASQTSFETDGITVDPHQLLGLEVNPRAVAIADIVLWIGYLQWHFRTHGNVSPPEPVLRNFHNIRHADALIDWDNVEPVLDDNGDAVTHWDGRTTRPDPVTGNEVPDDTARLPEQRYLGTRKAVWPAAEFIIGNPPFIGAGPMRAALGDGYTEAVRSTYSELPESCDFVMYWWHKAAELARAGEIRRFGFITTNSLRQTFNRRVVAPHLAAKKPLSLLWAVPDHPWVDAGEGAAVRIAMTVAGPGAQVGQLNVIDEEIAGAGEAREVRFNARRGQLHANLSVGADVGSAKPLLANKGLSCPGVKLHGSGFIVTPEKARELEGRPGFIQKTAKVRLYL</sequence>
<dbReference type="EC" id="2.1.1.72" evidence="1"/>
<keyword evidence="3" id="KW-0808">Transferase</keyword>
<dbReference type="PANTHER" id="PTHR33841:SF1">
    <property type="entry name" value="DNA METHYLTRANSFERASE A"/>
    <property type="match status" value="1"/>
</dbReference>
<dbReference type="Pfam" id="PF20473">
    <property type="entry name" value="MmeI_Mtase"/>
    <property type="match status" value="1"/>
</dbReference>
<reference evidence="8 9" key="1">
    <citation type="submission" date="2023-09" db="EMBL/GenBank/DDBJ databases">
        <authorList>
            <person name="Rey-Velasco X."/>
        </authorList>
    </citation>
    <scope>NUCLEOTIDE SEQUENCE [LARGE SCALE GENOMIC DNA]</scope>
    <source>
        <strain evidence="8 9">P385</strain>
    </source>
</reference>
<feature type="domain" description="MmeI-like helicase spacer" evidence="6">
    <location>
        <begin position="241"/>
        <end position="312"/>
    </location>
</feature>
<dbReference type="Pfam" id="PF20465">
    <property type="entry name" value="MmeI_hel"/>
    <property type="match status" value="1"/>
</dbReference>
<comment type="catalytic activity">
    <reaction evidence="4">
        <text>a 2'-deoxyadenosine in DNA + S-adenosyl-L-methionine = an N(6)-methyl-2'-deoxyadenosine in DNA + S-adenosyl-L-homocysteine + H(+)</text>
        <dbReference type="Rhea" id="RHEA:15197"/>
        <dbReference type="Rhea" id="RHEA-COMP:12418"/>
        <dbReference type="Rhea" id="RHEA-COMP:12419"/>
        <dbReference type="ChEBI" id="CHEBI:15378"/>
        <dbReference type="ChEBI" id="CHEBI:57856"/>
        <dbReference type="ChEBI" id="CHEBI:59789"/>
        <dbReference type="ChEBI" id="CHEBI:90615"/>
        <dbReference type="ChEBI" id="CHEBI:90616"/>
        <dbReference type="EC" id="2.1.1.72"/>
    </reaction>
</comment>
<dbReference type="GO" id="GO:0008168">
    <property type="term" value="F:methyltransferase activity"/>
    <property type="evidence" value="ECO:0007669"/>
    <property type="project" value="UniProtKB-KW"/>
</dbReference>